<evidence type="ECO:0000313" key="1">
    <source>
        <dbReference type="EMBL" id="KAL1515677.1"/>
    </source>
</evidence>
<comment type="caution">
    <text evidence="1">The sequence shown here is derived from an EMBL/GenBank/DDBJ whole genome shotgun (WGS) entry which is preliminary data.</text>
</comment>
<dbReference type="Pfam" id="PF14974">
    <property type="entry name" value="P_C10"/>
    <property type="match status" value="1"/>
</dbReference>
<dbReference type="Proteomes" id="UP001515480">
    <property type="component" value="Unassembled WGS sequence"/>
</dbReference>
<proteinExistence type="predicted"/>
<keyword evidence="2" id="KW-1185">Reference proteome</keyword>
<evidence type="ECO:0000313" key="2">
    <source>
        <dbReference type="Proteomes" id="UP001515480"/>
    </source>
</evidence>
<accession>A0AB34J848</accession>
<gene>
    <name evidence="1" type="ORF">AB1Y20_002294</name>
</gene>
<dbReference type="InterPro" id="IPR026317">
    <property type="entry name" value="P_C10"/>
</dbReference>
<sequence>MAAAPVTFKDLAEAKKAMLEVFEKLEADQEMIKTSIAEAGDDIQKKMMTVIPLLQKTLAGPLEAYGFPPGGPGIMQGVAAFQQAEKLEGGGVLVEGMGMLKSGMMGIFPPAEAIAAMKAKLA</sequence>
<name>A0AB34J848_PRYPA</name>
<dbReference type="AlphaFoldDB" id="A0AB34J848"/>
<reference evidence="1 2" key="1">
    <citation type="journal article" date="2024" name="Science">
        <title>Giant polyketide synthase enzymes in the biosynthesis of giant marine polyether toxins.</title>
        <authorList>
            <person name="Fallon T.R."/>
            <person name="Shende V.V."/>
            <person name="Wierzbicki I.H."/>
            <person name="Pendleton A.L."/>
            <person name="Watervoot N.F."/>
            <person name="Auber R.P."/>
            <person name="Gonzalez D.J."/>
            <person name="Wisecaver J.H."/>
            <person name="Moore B.S."/>
        </authorList>
    </citation>
    <scope>NUCLEOTIDE SEQUENCE [LARGE SCALE GENOMIC DNA]</scope>
    <source>
        <strain evidence="1 2">12B1</strain>
    </source>
</reference>
<organism evidence="1 2">
    <name type="scientific">Prymnesium parvum</name>
    <name type="common">Toxic golden alga</name>
    <dbReference type="NCBI Taxonomy" id="97485"/>
    <lineage>
        <taxon>Eukaryota</taxon>
        <taxon>Haptista</taxon>
        <taxon>Haptophyta</taxon>
        <taxon>Prymnesiophyceae</taxon>
        <taxon>Prymnesiales</taxon>
        <taxon>Prymnesiaceae</taxon>
        <taxon>Prymnesium</taxon>
    </lineage>
</organism>
<dbReference type="EMBL" id="JBGBPQ010000011">
    <property type="protein sequence ID" value="KAL1515677.1"/>
    <property type="molecule type" value="Genomic_DNA"/>
</dbReference>
<evidence type="ECO:0008006" key="3">
    <source>
        <dbReference type="Google" id="ProtNLM"/>
    </source>
</evidence>
<protein>
    <recommendedName>
        <fullName evidence="3">Protein C10</fullName>
    </recommendedName>
</protein>